<dbReference type="InterPro" id="IPR027640">
    <property type="entry name" value="Kinesin-like_fam"/>
</dbReference>
<evidence type="ECO:0000313" key="11">
    <source>
        <dbReference type="EMBL" id="CAK7921080.1"/>
    </source>
</evidence>
<keyword evidence="4 6" id="KW-0067">ATP-binding</keyword>
<dbReference type="PROSITE" id="PS00411">
    <property type="entry name" value="KINESIN_MOTOR_1"/>
    <property type="match status" value="1"/>
</dbReference>
<evidence type="ECO:0000313" key="12">
    <source>
        <dbReference type="Proteomes" id="UP001162060"/>
    </source>
</evidence>
<sequence>MGTKRKKGDEVVAPPPRVSSLSYVAAAECLPPATKALKSAAASVPTSRRFGFKGLSISQLPTPTVPAAASTTSTTTKRPRVACGLQPTEHGDTVTMNDDAAGSALAIDVADVHVRAQFDERFGHETVAALEQLLAFRHKTNKFAVKARKEEQINYIKQLKAGVRDVLTKIQEFGQTSAAIDDKLAAEKTALETRLIALQQVAKKSDCSKAELRKLRKEHDDMQKSIARVRASEQEAVRSNGVLQDNAAKLEIQLEETQKKNEQLQLTLKSHEARVVDESRRFEERKRELEQLHEKKVLEESKRKQVELEKLQEQLRKAREELALVQKDFDNYKEKALDAASSLDDERERRIKSEMEKCTLEATNQSLQARVSSAAIEVVELKEKLQHKDEEVSNLVRSLTDMQKFNASASTKVEADKRELADKVEQLHATIRDLERQESSSSTTARDLSKQLESAIKSQKKAEKSEQEIYARMKKLESELNSNVQKVGVEGGVRQMLENQVRELRTEHIAVNAQLEAVKAEMMRLQSANADSKEQHTSQLGALELRFQQERDDFRYQIDKLQEEKVSLESEVQTLRTRVSSARDGDVEELCKVQREADVLRRRLGELTSQGAQSIAQKDDMILELREKIKQGDKLRRAMHNTIQELRGNVRVFARTRPFLPSDRCDPNTATPVISCDFDGASLKLRRPGKNPLEPDTFPFTFDKVFAPSSGQDAVFEQVSEFVQSSLDGYHVCLFSYGQTGSGKTHTMQGSGNGQMRGIIPRAIEQTLHECESLKLEGWDYTTKASFLEIYNESLKDLLVVKHNSDDKLSIKKDAKGGVYVPGLTVVNVTSTQQVEEIMERANRARRVARTDMNAESSRSHSVFTLHLQGVNDKGGVMLNGQLNLVDLAGSERASRSNVSGDRLKETQAINKSLSCLADVFNAIGNKSSHIPFRNSKLTYLLQSSLSGDGKTLMMVNLSPTLESANESLCSLRFAKQVNQCELGKPKRQIKSRKDNA</sequence>
<dbReference type="InterPro" id="IPR001752">
    <property type="entry name" value="Kinesin_motor_dom"/>
</dbReference>
<dbReference type="PANTHER" id="PTHR47972:SF45">
    <property type="entry name" value="PROTEIN CLARET SEGREGATIONAL"/>
    <property type="match status" value="1"/>
</dbReference>
<dbReference type="AlphaFoldDB" id="A0AAV1TJS7"/>
<evidence type="ECO:0000256" key="7">
    <source>
        <dbReference type="RuleBase" id="RU000394"/>
    </source>
</evidence>
<evidence type="ECO:0000256" key="2">
    <source>
        <dbReference type="ARBA" id="ARBA00022701"/>
    </source>
</evidence>
<evidence type="ECO:0000256" key="6">
    <source>
        <dbReference type="PROSITE-ProRule" id="PRU00283"/>
    </source>
</evidence>
<dbReference type="Gene3D" id="3.40.850.10">
    <property type="entry name" value="Kinesin motor domain"/>
    <property type="match status" value="1"/>
</dbReference>
<dbReference type="Pfam" id="PF00225">
    <property type="entry name" value="Kinesin"/>
    <property type="match status" value="1"/>
</dbReference>
<evidence type="ECO:0000256" key="9">
    <source>
        <dbReference type="SAM" id="MobiDB-lite"/>
    </source>
</evidence>
<feature type="region of interest" description="Disordered" evidence="9">
    <location>
        <begin position="433"/>
        <end position="464"/>
    </location>
</feature>
<dbReference type="GO" id="GO:0008017">
    <property type="term" value="F:microtubule binding"/>
    <property type="evidence" value="ECO:0007669"/>
    <property type="project" value="InterPro"/>
</dbReference>
<evidence type="ECO:0000256" key="5">
    <source>
        <dbReference type="ARBA" id="ARBA00023175"/>
    </source>
</evidence>
<evidence type="ECO:0000256" key="8">
    <source>
        <dbReference type="SAM" id="Coils"/>
    </source>
</evidence>
<keyword evidence="3 6" id="KW-0547">Nucleotide-binding</keyword>
<reference evidence="11" key="1">
    <citation type="submission" date="2024-01" db="EMBL/GenBank/DDBJ databases">
        <authorList>
            <person name="Webb A."/>
        </authorList>
    </citation>
    <scope>NUCLEOTIDE SEQUENCE</scope>
    <source>
        <strain evidence="11">Pm1</strain>
    </source>
</reference>
<comment type="similarity">
    <text evidence="1">Belongs to the TRAFAC class myosin-kinesin ATPase superfamily. Kinesin family. KIN-14 subfamily.</text>
</comment>
<keyword evidence="2 7" id="KW-0493">Microtubule</keyword>
<organism evidence="11 12">
    <name type="scientific">Peronospora matthiolae</name>
    <dbReference type="NCBI Taxonomy" id="2874970"/>
    <lineage>
        <taxon>Eukaryota</taxon>
        <taxon>Sar</taxon>
        <taxon>Stramenopiles</taxon>
        <taxon>Oomycota</taxon>
        <taxon>Peronosporomycetes</taxon>
        <taxon>Peronosporales</taxon>
        <taxon>Peronosporaceae</taxon>
        <taxon>Peronospora</taxon>
    </lineage>
</organism>
<feature type="domain" description="Kinesin motor" evidence="10">
    <location>
        <begin position="649"/>
        <end position="981"/>
    </location>
</feature>
<keyword evidence="5 6" id="KW-0505">Motor protein</keyword>
<dbReference type="InterPro" id="IPR019821">
    <property type="entry name" value="Kinesin_motor_CS"/>
</dbReference>
<evidence type="ECO:0000256" key="1">
    <source>
        <dbReference type="ARBA" id="ARBA00010899"/>
    </source>
</evidence>
<proteinExistence type="inferred from homology"/>
<accession>A0AAV1TJS7</accession>
<dbReference type="PRINTS" id="PR00380">
    <property type="entry name" value="KINESINHEAVY"/>
</dbReference>
<name>A0AAV1TJS7_9STRA</name>
<dbReference type="GO" id="GO:0003777">
    <property type="term" value="F:microtubule motor activity"/>
    <property type="evidence" value="ECO:0007669"/>
    <property type="project" value="InterPro"/>
</dbReference>
<evidence type="ECO:0000259" key="10">
    <source>
        <dbReference type="PROSITE" id="PS50067"/>
    </source>
</evidence>
<evidence type="ECO:0000256" key="4">
    <source>
        <dbReference type="ARBA" id="ARBA00022840"/>
    </source>
</evidence>
<dbReference type="EMBL" id="CAKLBY020000053">
    <property type="protein sequence ID" value="CAK7921080.1"/>
    <property type="molecule type" value="Genomic_DNA"/>
</dbReference>
<dbReference type="SUPFAM" id="SSF52540">
    <property type="entry name" value="P-loop containing nucleoside triphosphate hydrolases"/>
    <property type="match status" value="1"/>
</dbReference>
<feature type="coiled-coil region" evidence="8">
    <location>
        <begin position="198"/>
        <end position="335"/>
    </location>
</feature>
<dbReference type="GO" id="GO:0005874">
    <property type="term" value="C:microtubule"/>
    <property type="evidence" value="ECO:0007669"/>
    <property type="project" value="UniProtKB-KW"/>
</dbReference>
<dbReference type="GO" id="GO:0007018">
    <property type="term" value="P:microtubule-based movement"/>
    <property type="evidence" value="ECO:0007669"/>
    <property type="project" value="InterPro"/>
</dbReference>
<dbReference type="InterPro" id="IPR027417">
    <property type="entry name" value="P-loop_NTPase"/>
</dbReference>
<dbReference type="PROSITE" id="PS50067">
    <property type="entry name" value="KINESIN_MOTOR_2"/>
    <property type="match status" value="1"/>
</dbReference>
<keyword evidence="8" id="KW-0175">Coiled coil</keyword>
<comment type="caution">
    <text evidence="11">The sequence shown here is derived from an EMBL/GenBank/DDBJ whole genome shotgun (WGS) entry which is preliminary data.</text>
</comment>
<protein>
    <recommendedName>
        <fullName evidence="7">Kinesin-like protein</fullName>
    </recommendedName>
</protein>
<dbReference type="GO" id="GO:0005524">
    <property type="term" value="F:ATP binding"/>
    <property type="evidence" value="ECO:0007669"/>
    <property type="project" value="UniProtKB-UniRule"/>
</dbReference>
<dbReference type="InterPro" id="IPR036961">
    <property type="entry name" value="Kinesin_motor_dom_sf"/>
</dbReference>
<dbReference type="Proteomes" id="UP001162060">
    <property type="component" value="Unassembled WGS sequence"/>
</dbReference>
<evidence type="ECO:0000256" key="3">
    <source>
        <dbReference type="ARBA" id="ARBA00022741"/>
    </source>
</evidence>
<gene>
    <name evidence="11" type="ORF">PM001_LOCUS6977</name>
</gene>
<feature type="binding site" evidence="6">
    <location>
        <begin position="738"/>
        <end position="745"/>
    </location>
    <ligand>
        <name>ATP</name>
        <dbReference type="ChEBI" id="CHEBI:30616"/>
    </ligand>
</feature>
<dbReference type="PANTHER" id="PTHR47972">
    <property type="entry name" value="KINESIN-LIKE PROTEIN KLP-3"/>
    <property type="match status" value="1"/>
</dbReference>
<dbReference type="SMART" id="SM00129">
    <property type="entry name" value="KISc"/>
    <property type="match status" value="1"/>
</dbReference>